<accession>A0A815NVP4</accession>
<gene>
    <name evidence="1" type="ORF">ZHD862_LOCUS34559</name>
</gene>
<dbReference type="AlphaFoldDB" id="A0A815NVP4"/>
<evidence type="ECO:0000313" key="2">
    <source>
        <dbReference type="Proteomes" id="UP000663864"/>
    </source>
</evidence>
<proteinExistence type="predicted"/>
<sequence>MDEDTILPNFRVDATALFTSDEDDSDDGDNNLMETTQYSTPTAQENRFNQTLTKATTNELQMTIPLSTPIRPSLVRQRPTTTTTTKDIVVIDLVTPKKSPQNFHQPNYIRRTIHFFNQQRLSILPTFPISNNDENNGSDLLLANVSPIQLSPIELARRQAGQYQCAFTINDLNASATSMMVKNYHIYYLSILERFNVDLSILDHNYVRLKDFLQLFYTARIRMLRFNKHLQNTSYLKDDEMPLLLEFYLQTDVDLFYMKTCSFRDAQPRSKTEGIFCATIPEYRYKITPCGQCKLCRTPIDMKYRSQAPILFNCYGKHQFVNRYESILNCPATCNTINIVYVLTCLCGQFDYINETAHRLAKRFDEHRQSANIAICNLLLGNKNVTSLQINQQYESSSFDKEYMLLYRHPTQCSATIQMFLDYNKHYWPFVPMTIEEANQDDTNYQRVHATTTMSNVHLDRDIRKYLKAVPKPPAGYKFSKYQIEKQAKFFQKYYISPPTNEQVDLYNANIIAVLPPNTSDLFREIVRSLFVIHTEAKLNTLGHIFDSNINLNIGHSIWCANLVRRPNSSILQRR</sequence>
<reference evidence="1" key="1">
    <citation type="submission" date="2021-02" db="EMBL/GenBank/DDBJ databases">
        <authorList>
            <person name="Nowell W R."/>
        </authorList>
    </citation>
    <scope>NUCLEOTIDE SEQUENCE</scope>
</reference>
<name>A0A815NVP4_9BILA</name>
<dbReference type="Proteomes" id="UP000663864">
    <property type="component" value="Unassembled WGS sequence"/>
</dbReference>
<organism evidence="1 2">
    <name type="scientific">Rotaria sordida</name>
    <dbReference type="NCBI Taxonomy" id="392033"/>
    <lineage>
        <taxon>Eukaryota</taxon>
        <taxon>Metazoa</taxon>
        <taxon>Spiralia</taxon>
        <taxon>Gnathifera</taxon>
        <taxon>Rotifera</taxon>
        <taxon>Eurotatoria</taxon>
        <taxon>Bdelloidea</taxon>
        <taxon>Philodinida</taxon>
        <taxon>Philodinidae</taxon>
        <taxon>Rotaria</taxon>
    </lineage>
</organism>
<comment type="caution">
    <text evidence="1">The sequence shown here is derived from an EMBL/GenBank/DDBJ whole genome shotgun (WGS) entry which is preliminary data.</text>
</comment>
<dbReference type="EMBL" id="CAJNOT010004515">
    <property type="protein sequence ID" value="CAF1435089.1"/>
    <property type="molecule type" value="Genomic_DNA"/>
</dbReference>
<evidence type="ECO:0000313" key="1">
    <source>
        <dbReference type="EMBL" id="CAF1435089.1"/>
    </source>
</evidence>
<protein>
    <submittedName>
        <fullName evidence="1">Uncharacterized protein</fullName>
    </submittedName>
</protein>